<evidence type="ECO:0000313" key="3">
    <source>
        <dbReference type="Proteomes" id="UP000704712"/>
    </source>
</evidence>
<evidence type="ECO:0000256" key="1">
    <source>
        <dbReference type="SAM" id="Phobius"/>
    </source>
</evidence>
<gene>
    <name evidence="2" type="ORF">GN958_ATG06612</name>
</gene>
<comment type="caution">
    <text evidence="2">The sequence shown here is derived from an EMBL/GenBank/DDBJ whole genome shotgun (WGS) entry which is preliminary data.</text>
</comment>
<keyword evidence="1" id="KW-1133">Transmembrane helix</keyword>
<dbReference type="AlphaFoldDB" id="A0A8S9UUB0"/>
<keyword evidence="1" id="KW-0472">Membrane</keyword>
<dbReference type="EMBL" id="JAACNO010000881">
    <property type="protein sequence ID" value="KAF4144291.1"/>
    <property type="molecule type" value="Genomic_DNA"/>
</dbReference>
<dbReference type="Proteomes" id="UP000704712">
    <property type="component" value="Unassembled WGS sequence"/>
</dbReference>
<name>A0A8S9UUB0_PHYIN</name>
<protein>
    <submittedName>
        <fullName evidence="2">Uncharacterized protein</fullName>
    </submittedName>
</protein>
<sequence length="279" mass="33234">MLDYYINSTSIPSVTSTTTITTTTTTTTCYNSYYYGHFHYYYYYYYYYGYCHYYYYGFSQYYSYFDYYYLILLVVRLVGGVRLGLLRRLRLRLALPLDRLDVGSARPSKWTHEGLLRHHFETHTYHYTLPGETEASSRLDRRHMSPCTLSWVADWHTVQLRAKSDHLGTKLHVRSPEDPIRIRRPPRIHTVPQFAEVAVKKATTHVLKEFAERFSKNVYSAEEASVQWEALKSEIARRTRLCIRERRKSRRQSLKHELARLRGRLMKLAYGGHCRVQTD</sequence>
<organism evidence="2 3">
    <name type="scientific">Phytophthora infestans</name>
    <name type="common">Potato late blight agent</name>
    <name type="synonym">Botrytis infestans</name>
    <dbReference type="NCBI Taxonomy" id="4787"/>
    <lineage>
        <taxon>Eukaryota</taxon>
        <taxon>Sar</taxon>
        <taxon>Stramenopiles</taxon>
        <taxon>Oomycota</taxon>
        <taxon>Peronosporomycetes</taxon>
        <taxon>Peronosporales</taxon>
        <taxon>Peronosporaceae</taxon>
        <taxon>Phytophthora</taxon>
    </lineage>
</organism>
<reference evidence="2" key="1">
    <citation type="submission" date="2020-03" db="EMBL/GenBank/DDBJ databases">
        <title>Hybrid Assembly of Korean Phytophthora infestans isolates.</title>
        <authorList>
            <person name="Prokchorchik M."/>
            <person name="Lee Y."/>
            <person name="Seo J."/>
            <person name="Cho J.-H."/>
            <person name="Park Y.-E."/>
            <person name="Jang D.-C."/>
            <person name="Im J.-S."/>
            <person name="Choi J.-G."/>
            <person name="Park H.-J."/>
            <person name="Lee G.-B."/>
            <person name="Lee Y.-G."/>
            <person name="Hong S.-Y."/>
            <person name="Cho K."/>
            <person name="Sohn K.H."/>
        </authorList>
    </citation>
    <scope>NUCLEOTIDE SEQUENCE</scope>
    <source>
        <strain evidence="2">KR_2_A2</strain>
    </source>
</reference>
<feature type="transmembrane region" description="Helical" evidence="1">
    <location>
        <begin position="67"/>
        <end position="85"/>
    </location>
</feature>
<accession>A0A8S9UUB0</accession>
<proteinExistence type="predicted"/>
<evidence type="ECO:0000313" key="2">
    <source>
        <dbReference type="EMBL" id="KAF4144291.1"/>
    </source>
</evidence>
<keyword evidence="1" id="KW-0812">Transmembrane</keyword>